<dbReference type="PATRIC" id="fig|442562.3.peg.4883"/>
<name>A0A017HB94_9RHOB</name>
<protein>
    <submittedName>
        <fullName evidence="9">tRNA-i(6)A37 methylthiotransferase</fullName>
    </submittedName>
</protein>
<feature type="region of interest" description="Disordered" evidence="7">
    <location>
        <begin position="172"/>
        <end position="320"/>
    </location>
</feature>
<dbReference type="GO" id="GO:0051539">
    <property type="term" value="F:4 iron, 4 sulfur cluster binding"/>
    <property type="evidence" value="ECO:0007669"/>
    <property type="project" value="UniProtKB-KW"/>
</dbReference>
<keyword evidence="6" id="KW-0411">Iron-sulfur</keyword>
<feature type="compositionally biased region" description="Low complexity" evidence="7">
    <location>
        <begin position="274"/>
        <end position="293"/>
    </location>
</feature>
<keyword evidence="3" id="KW-0819">tRNA processing</keyword>
<evidence type="ECO:0000313" key="9">
    <source>
        <dbReference type="EMBL" id="EYD71560.1"/>
    </source>
</evidence>
<comment type="caution">
    <text evidence="9">The sequence shown here is derived from an EMBL/GenBank/DDBJ whole genome shotgun (WGS) entry which is preliminary data.</text>
</comment>
<dbReference type="InterPro" id="IPR038135">
    <property type="entry name" value="Methylthiotransferase_N_sf"/>
</dbReference>
<gene>
    <name evidence="9" type="ORF">Rumeso_04961</name>
</gene>
<dbReference type="GO" id="GO:0046872">
    <property type="term" value="F:metal ion binding"/>
    <property type="evidence" value="ECO:0007669"/>
    <property type="project" value="UniProtKB-KW"/>
</dbReference>
<dbReference type="PROSITE" id="PS51449">
    <property type="entry name" value="MTTASE_N"/>
    <property type="match status" value="1"/>
</dbReference>
<keyword evidence="4" id="KW-0479">Metal-binding</keyword>
<evidence type="ECO:0000256" key="7">
    <source>
        <dbReference type="SAM" id="MobiDB-lite"/>
    </source>
</evidence>
<feature type="compositionally biased region" description="Basic and acidic residues" evidence="7">
    <location>
        <begin position="226"/>
        <end position="240"/>
    </location>
</feature>
<keyword evidence="5" id="KW-0408">Iron</keyword>
<keyword evidence="2" id="KW-0949">S-adenosyl-L-methionine</keyword>
<dbReference type="FunFam" id="3.40.50.12160:FF:000003">
    <property type="entry name" value="CDK5 regulatory subunit-associated protein 1"/>
    <property type="match status" value="1"/>
</dbReference>
<evidence type="ECO:0000256" key="2">
    <source>
        <dbReference type="ARBA" id="ARBA00022691"/>
    </source>
</evidence>
<dbReference type="STRING" id="442562.Rumeso_04961"/>
<feature type="domain" description="MTTase N-terminal" evidence="8">
    <location>
        <begin position="2"/>
        <end position="118"/>
    </location>
</feature>
<feature type="compositionally biased region" description="Gly residues" evidence="7">
    <location>
        <begin position="210"/>
        <end position="221"/>
    </location>
</feature>
<keyword evidence="1" id="KW-0004">4Fe-4S</keyword>
<keyword evidence="9" id="KW-0808">Transferase</keyword>
<evidence type="ECO:0000256" key="6">
    <source>
        <dbReference type="ARBA" id="ARBA00023014"/>
    </source>
</evidence>
<organism evidence="9 10">
    <name type="scientific">Rubellimicrobium mesophilum DSM 19309</name>
    <dbReference type="NCBI Taxonomy" id="442562"/>
    <lineage>
        <taxon>Bacteria</taxon>
        <taxon>Pseudomonadati</taxon>
        <taxon>Pseudomonadota</taxon>
        <taxon>Alphaproteobacteria</taxon>
        <taxon>Rhodobacterales</taxon>
        <taxon>Roseobacteraceae</taxon>
        <taxon>Rubellimicrobium</taxon>
    </lineage>
</organism>
<dbReference type="AlphaFoldDB" id="A0A017HB94"/>
<dbReference type="Proteomes" id="UP000019666">
    <property type="component" value="Unassembled WGS sequence"/>
</dbReference>
<evidence type="ECO:0000256" key="3">
    <source>
        <dbReference type="ARBA" id="ARBA00022694"/>
    </source>
</evidence>
<dbReference type="HOGENOM" id="CLU_581230_0_0_5"/>
<proteinExistence type="predicted"/>
<evidence type="ECO:0000313" key="10">
    <source>
        <dbReference type="Proteomes" id="UP000019666"/>
    </source>
</evidence>
<evidence type="ECO:0000256" key="4">
    <source>
        <dbReference type="ARBA" id="ARBA00022723"/>
    </source>
</evidence>
<feature type="compositionally biased region" description="Basic and acidic residues" evidence="7">
    <location>
        <begin position="190"/>
        <end position="201"/>
    </location>
</feature>
<dbReference type="Gene3D" id="3.40.50.12160">
    <property type="entry name" value="Methylthiotransferase, N-terminal domain"/>
    <property type="match status" value="1"/>
</dbReference>
<dbReference type="EMBL" id="AOSK01000136">
    <property type="protein sequence ID" value="EYD71560.1"/>
    <property type="molecule type" value="Genomic_DNA"/>
</dbReference>
<evidence type="ECO:0000256" key="5">
    <source>
        <dbReference type="ARBA" id="ARBA00023004"/>
    </source>
</evidence>
<dbReference type="InterPro" id="IPR013848">
    <property type="entry name" value="Methylthiotransferase_N"/>
</dbReference>
<evidence type="ECO:0000259" key="8">
    <source>
        <dbReference type="PROSITE" id="PS51449"/>
    </source>
</evidence>
<reference evidence="9 10" key="1">
    <citation type="submission" date="2013-02" db="EMBL/GenBank/DDBJ databases">
        <authorList>
            <person name="Fiebig A."/>
            <person name="Goeker M."/>
            <person name="Klenk H.-P.P."/>
        </authorList>
    </citation>
    <scope>NUCLEOTIDE SEQUENCE [LARGE SCALE GENOMIC DNA]</scope>
    <source>
        <strain evidence="9 10">DSM 19309</strain>
    </source>
</reference>
<dbReference type="GO" id="GO:0005829">
    <property type="term" value="C:cytosol"/>
    <property type="evidence" value="ECO:0007669"/>
    <property type="project" value="TreeGrafter"/>
</dbReference>
<dbReference type="Pfam" id="PF00919">
    <property type="entry name" value="UPF0004"/>
    <property type="match status" value="1"/>
</dbReference>
<feature type="compositionally biased region" description="Low complexity" evidence="7">
    <location>
        <begin position="244"/>
        <end position="258"/>
    </location>
</feature>
<evidence type="ECO:0000256" key="1">
    <source>
        <dbReference type="ARBA" id="ARBA00022485"/>
    </source>
</evidence>
<feature type="compositionally biased region" description="Basic and acidic residues" evidence="7">
    <location>
        <begin position="302"/>
        <end position="313"/>
    </location>
</feature>
<feature type="compositionally biased region" description="Gly residues" evidence="7">
    <location>
        <begin position="365"/>
        <end position="375"/>
    </location>
</feature>
<sequence>MPKLFVKTYGCQMNVHDGERMAELLAGQGYEATDKAEEADMVLLNTCHIREKAAEKVYSDIGRLKPLRAARPDLKIAVAGCVAQAEGEEILARAPMVDLVVGPQSYHTLPKLMERVARGEKVVETEFPPEDKFAHLPARRTKAPTAFLTVQEGCDKFCAFCVVLHARRRGQPACRADRGRGAGAGGAGGEGDHAARPERQRLARGRRGPRGAGGGAGGDRGAGAHPLHDLAPERHGRGPDRGTLPGAEAHALPAPAGAVWVGSGAQGDEPQAQGRGLPASRRAAARGATGPRPVVGLHRGVPGRDGRRFRGDAGSRGGGPLRRRLFLRLLLPARDPCGRAARRGPGGRPRAAPAPPGGDRPAAAGGAGGDGGPRGPGALREAGADAGADERQVRAPDGGQRHGTRFASWADRSRARHGGADELPGGRAGLTAGAGPADEAAIRASISGVRSPSASPTGARPCWPSCRPDG</sequence>
<accession>A0A017HB94</accession>
<keyword evidence="10" id="KW-1185">Reference proteome</keyword>
<dbReference type="PANTHER" id="PTHR43020">
    <property type="entry name" value="CDK5 REGULATORY SUBUNIT-ASSOCIATED PROTEIN 1"/>
    <property type="match status" value="1"/>
</dbReference>
<feature type="region of interest" description="Disordered" evidence="7">
    <location>
        <begin position="336"/>
        <end position="470"/>
    </location>
</feature>
<dbReference type="PANTHER" id="PTHR43020:SF2">
    <property type="entry name" value="MITOCHONDRIAL TRNA METHYLTHIOTRANSFERASE CDK5RAP1"/>
    <property type="match status" value="1"/>
</dbReference>
<dbReference type="GO" id="GO:0035597">
    <property type="term" value="F:tRNA-2-methylthio-N(6)-dimethylallyladenosine(37) synthase activity"/>
    <property type="evidence" value="ECO:0007669"/>
    <property type="project" value="TreeGrafter"/>
</dbReference>